<evidence type="ECO:0000313" key="1">
    <source>
        <dbReference type="EMBL" id="KAI8030042.1"/>
    </source>
</evidence>
<dbReference type="EMBL" id="CM045758">
    <property type="protein sequence ID" value="KAI8030042.1"/>
    <property type="molecule type" value="Genomic_DNA"/>
</dbReference>
<reference evidence="1 2" key="1">
    <citation type="journal article" date="2022" name="Plant J.">
        <title>Chromosome-level genome of Camellia lanceoleosa provides a valuable resource for understanding genome evolution and self-incompatibility.</title>
        <authorList>
            <person name="Gong W."/>
            <person name="Xiao S."/>
            <person name="Wang L."/>
            <person name="Liao Z."/>
            <person name="Chang Y."/>
            <person name="Mo W."/>
            <person name="Hu G."/>
            <person name="Li W."/>
            <person name="Zhao G."/>
            <person name="Zhu H."/>
            <person name="Hu X."/>
            <person name="Ji K."/>
            <person name="Xiang X."/>
            <person name="Song Q."/>
            <person name="Yuan D."/>
            <person name="Jin S."/>
            <person name="Zhang L."/>
        </authorList>
    </citation>
    <scope>NUCLEOTIDE SEQUENCE [LARGE SCALE GENOMIC DNA]</scope>
    <source>
        <strain evidence="1">SQ_2022a</strain>
    </source>
</reference>
<gene>
    <name evidence="1" type="ORF">LOK49_LG01G00438</name>
</gene>
<keyword evidence="2" id="KW-1185">Reference proteome</keyword>
<dbReference type="Proteomes" id="UP001060215">
    <property type="component" value="Chromosome 1"/>
</dbReference>
<proteinExistence type="predicted"/>
<organism evidence="1 2">
    <name type="scientific">Camellia lanceoleosa</name>
    <dbReference type="NCBI Taxonomy" id="1840588"/>
    <lineage>
        <taxon>Eukaryota</taxon>
        <taxon>Viridiplantae</taxon>
        <taxon>Streptophyta</taxon>
        <taxon>Embryophyta</taxon>
        <taxon>Tracheophyta</taxon>
        <taxon>Spermatophyta</taxon>
        <taxon>Magnoliopsida</taxon>
        <taxon>eudicotyledons</taxon>
        <taxon>Gunneridae</taxon>
        <taxon>Pentapetalae</taxon>
        <taxon>asterids</taxon>
        <taxon>Ericales</taxon>
        <taxon>Theaceae</taxon>
        <taxon>Camellia</taxon>
    </lineage>
</organism>
<sequence length="234" mass="27345">MHYISMTPLKTMEENHKAIMRYLGIDSQDPLPDQEISSMDLLIWNCRGVGNKRFKRNPRKLVQIHKPELMVLMETKVEFKSMGMFFNGMGFIASSYVDPIAVYASPSRAKRDDLWDRLEAIAQHMLVAGNFNDFITPNDKRSFHGSHQQTLSQDQRRSKKFNERINNCKLMDLGCIGPRLIWSNNRKCWANTMVRFDRAMCNTEWRITFPDGAVRNLLRTYSDHSPMMVFTQVE</sequence>
<accession>A0ACC0IYF3</accession>
<protein>
    <submittedName>
        <fullName evidence="1">Uncharacterized protein</fullName>
    </submittedName>
</protein>
<evidence type="ECO:0000313" key="2">
    <source>
        <dbReference type="Proteomes" id="UP001060215"/>
    </source>
</evidence>
<comment type="caution">
    <text evidence="1">The sequence shown here is derived from an EMBL/GenBank/DDBJ whole genome shotgun (WGS) entry which is preliminary data.</text>
</comment>
<name>A0ACC0IYF3_9ERIC</name>